<dbReference type="Proteomes" id="UP000550401">
    <property type="component" value="Unassembled WGS sequence"/>
</dbReference>
<keyword evidence="3" id="KW-1185">Reference proteome</keyword>
<protein>
    <submittedName>
        <fullName evidence="2">Uncharacterized protein</fullName>
    </submittedName>
</protein>
<dbReference type="EMBL" id="JACGXL010000004">
    <property type="protein sequence ID" value="MBA8888522.1"/>
    <property type="molecule type" value="Genomic_DNA"/>
</dbReference>
<keyword evidence="1" id="KW-0472">Membrane</keyword>
<reference evidence="2 3" key="1">
    <citation type="submission" date="2020-07" db="EMBL/GenBank/DDBJ databases">
        <title>Genomic Encyclopedia of Type Strains, Phase IV (KMG-V): Genome sequencing to study the core and pangenomes of soil and plant-associated prokaryotes.</title>
        <authorList>
            <person name="Whitman W."/>
        </authorList>
    </citation>
    <scope>NUCLEOTIDE SEQUENCE [LARGE SCALE GENOMIC DNA]</scope>
    <source>
        <strain evidence="2 3">RH2WT43</strain>
    </source>
</reference>
<dbReference type="RefSeq" id="WP_182531568.1">
    <property type="nucleotide sequence ID" value="NZ_JACGXL010000004.1"/>
</dbReference>
<keyword evidence="1" id="KW-1133">Transmembrane helix</keyword>
<organism evidence="2 3">
    <name type="scientific">Dokdonella fugitiva</name>
    <dbReference type="NCBI Taxonomy" id="328517"/>
    <lineage>
        <taxon>Bacteria</taxon>
        <taxon>Pseudomonadati</taxon>
        <taxon>Pseudomonadota</taxon>
        <taxon>Gammaproteobacteria</taxon>
        <taxon>Lysobacterales</taxon>
        <taxon>Rhodanobacteraceae</taxon>
        <taxon>Dokdonella</taxon>
    </lineage>
</organism>
<feature type="transmembrane region" description="Helical" evidence="1">
    <location>
        <begin position="80"/>
        <end position="110"/>
    </location>
</feature>
<sequence length="186" mass="20233">MSGPDRRASIWTRELTPSCRRHGDIEPIDATEHRRRPVRLLPWLVAALLVLWGWGAWLRSERAAIDALAHTDHLDAVCRGAMLVSVGAGTAVLFAVATCVWAMLVALRAGRWPPADARVWQRTRVIGGGCLRLRCGLVLLLAPASALFHVHTGARLVGWAWNTYADARAGDASGAAVPVKPERTEP</sequence>
<comment type="caution">
    <text evidence="2">The sequence shown here is derived from an EMBL/GenBank/DDBJ whole genome shotgun (WGS) entry which is preliminary data.</text>
</comment>
<evidence type="ECO:0000256" key="1">
    <source>
        <dbReference type="SAM" id="Phobius"/>
    </source>
</evidence>
<keyword evidence="1" id="KW-0812">Transmembrane</keyword>
<evidence type="ECO:0000313" key="2">
    <source>
        <dbReference type="EMBL" id="MBA8888522.1"/>
    </source>
</evidence>
<name>A0A839F3B5_9GAMM</name>
<evidence type="ECO:0000313" key="3">
    <source>
        <dbReference type="Proteomes" id="UP000550401"/>
    </source>
</evidence>
<accession>A0A839F3B5</accession>
<proteinExistence type="predicted"/>
<dbReference type="AlphaFoldDB" id="A0A839F3B5"/>
<feature type="transmembrane region" description="Helical" evidence="1">
    <location>
        <begin position="40"/>
        <end position="60"/>
    </location>
</feature>
<gene>
    <name evidence="2" type="ORF">FHW12_002755</name>
</gene>